<accession>A0A6C9EF96</accession>
<dbReference type="AlphaFoldDB" id="A0A6C9EF96"/>
<comment type="caution">
    <text evidence="1">The sequence shown here is derived from an EMBL/GenBank/DDBJ whole genome shotgun (WGS) entry which is preliminary data.</text>
</comment>
<keyword evidence="1" id="KW-0808">Transferase</keyword>
<protein>
    <submittedName>
        <fullName evidence="1">Methionyl-tRNA formyltransferase</fullName>
    </submittedName>
</protein>
<organism evidence="1">
    <name type="scientific">Escherichia coli</name>
    <dbReference type="NCBI Taxonomy" id="562"/>
    <lineage>
        <taxon>Bacteria</taxon>
        <taxon>Pseudomonadati</taxon>
        <taxon>Pseudomonadota</taxon>
        <taxon>Gammaproteobacteria</taxon>
        <taxon>Enterobacterales</taxon>
        <taxon>Enterobacteriaceae</taxon>
        <taxon>Escherichia</taxon>
    </lineage>
</organism>
<dbReference type="EMBL" id="WKYP01000367">
    <property type="protein sequence ID" value="MSD82692.1"/>
    <property type="molecule type" value="Genomic_DNA"/>
</dbReference>
<name>A0A6C9EF96_ECOLX</name>
<dbReference type="GO" id="GO:0016740">
    <property type="term" value="F:transferase activity"/>
    <property type="evidence" value="ECO:0007669"/>
    <property type="project" value="UniProtKB-KW"/>
</dbReference>
<proteinExistence type="predicted"/>
<sequence length="33" mass="3446">MLKLVFAGTPDVAVPSLKAFAADPRFDVVGVIT</sequence>
<feature type="non-terminal residue" evidence="1">
    <location>
        <position position="33"/>
    </location>
</feature>
<gene>
    <name evidence="1" type="ORF">GKG27_27590</name>
</gene>
<reference evidence="1" key="1">
    <citation type="journal article" date="2019" name="Nat. Med.">
        <title>A library of human gut bacterial isolates paired with longitudinal multiomics data enables mechanistic microbiome research.</title>
        <authorList>
            <person name="Poyet M."/>
            <person name="Groussin M."/>
            <person name="Gibbons S.M."/>
            <person name="Avila-Pacheco J."/>
            <person name="Jiang X."/>
            <person name="Kearney S.M."/>
            <person name="Perrotta A.R."/>
            <person name="Berdy B."/>
            <person name="Zhao S."/>
            <person name="Lieberman T.D."/>
            <person name="Swanson P.K."/>
            <person name="Smith M."/>
            <person name="Roesemann S."/>
            <person name="Alexander J.E."/>
            <person name="Rich S.A."/>
            <person name="Livny J."/>
            <person name="Vlamakis H."/>
            <person name="Clish C."/>
            <person name="Bullock K."/>
            <person name="Deik A."/>
            <person name="Scott J."/>
            <person name="Pierce K.A."/>
            <person name="Xavier R.J."/>
            <person name="Alm E.J."/>
        </authorList>
    </citation>
    <scope>NUCLEOTIDE SEQUENCE</scope>
    <source>
        <strain evidence="1">BIOML-A260</strain>
    </source>
</reference>
<evidence type="ECO:0000313" key="1">
    <source>
        <dbReference type="EMBL" id="MSD82692.1"/>
    </source>
</evidence>